<keyword evidence="2" id="KW-1185">Reference proteome</keyword>
<gene>
    <name evidence="1" type="ORF">TIFTF001_048965</name>
</gene>
<accession>A0AA88CMG3</accession>
<evidence type="ECO:0000313" key="1">
    <source>
        <dbReference type="EMBL" id="GMN22107.1"/>
    </source>
</evidence>
<name>A0AA88CMG3_FICCA</name>
<dbReference type="EMBL" id="BTGU01006660">
    <property type="protein sequence ID" value="GMN22107.1"/>
    <property type="molecule type" value="Genomic_DNA"/>
</dbReference>
<comment type="caution">
    <text evidence="1">The sequence shown here is derived from an EMBL/GenBank/DDBJ whole genome shotgun (WGS) entry which is preliminary data.</text>
</comment>
<organism evidence="1 2">
    <name type="scientific">Ficus carica</name>
    <name type="common">Common fig</name>
    <dbReference type="NCBI Taxonomy" id="3494"/>
    <lineage>
        <taxon>Eukaryota</taxon>
        <taxon>Viridiplantae</taxon>
        <taxon>Streptophyta</taxon>
        <taxon>Embryophyta</taxon>
        <taxon>Tracheophyta</taxon>
        <taxon>Spermatophyta</taxon>
        <taxon>Magnoliopsida</taxon>
        <taxon>eudicotyledons</taxon>
        <taxon>Gunneridae</taxon>
        <taxon>Pentapetalae</taxon>
        <taxon>rosids</taxon>
        <taxon>fabids</taxon>
        <taxon>Rosales</taxon>
        <taxon>Moraceae</taxon>
        <taxon>Ficeae</taxon>
        <taxon>Ficus</taxon>
    </lineage>
</organism>
<protein>
    <submittedName>
        <fullName evidence="1">Uncharacterized protein</fullName>
    </submittedName>
</protein>
<evidence type="ECO:0000313" key="2">
    <source>
        <dbReference type="Proteomes" id="UP001187192"/>
    </source>
</evidence>
<reference evidence="1" key="1">
    <citation type="submission" date="2023-07" db="EMBL/GenBank/DDBJ databases">
        <title>draft genome sequence of fig (Ficus carica).</title>
        <authorList>
            <person name="Takahashi T."/>
            <person name="Nishimura K."/>
        </authorList>
    </citation>
    <scope>NUCLEOTIDE SEQUENCE</scope>
</reference>
<sequence length="9" mass="1146">MWDGHCHNF</sequence>
<dbReference type="Proteomes" id="UP001187192">
    <property type="component" value="Unassembled WGS sequence"/>
</dbReference>
<proteinExistence type="predicted"/>